<evidence type="ECO:0000256" key="2">
    <source>
        <dbReference type="ARBA" id="ARBA00022908"/>
    </source>
</evidence>
<dbReference type="SUPFAM" id="SSF56349">
    <property type="entry name" value="DNA breaking-rejoining enzymes"/>
    <property type="match status" value="1"/>
</dbReference>
<reference evidence="6" key="1">
    <citation type="submission" date="2023-11" db="EMBL/GenBank/DDBJ databases">
        <title>WGS of Aeromonas in Northern Israel.</title>
        <authorList>
            <person name="Hershko Y."/>
        </authorList>
    </citation>
    <scope>NUCLEOTIDE SEQUENCE</scope>
    <source>
        <strain evidence="6">77416</strain>
    </source>
</reference>
<sequence length="1059" mass="120072">MASHTIVDFLTDLYESEQRDELCFLIAQQLDKSPLAERVTEEFSYVLKSLFKTIQFNQSTTHFEPGFLKRVVAKFRTDPEVQTLELQILDAILVHGQKMCGFTSAKVPAIIRIRRDKPILRPDTLLLGNAAAKLCDILQREVNRPSSLPSNDHLRGRLLLYLFFLARVETLEQAIHVLAAAPPLLYAEGLVYLEFEYKGQLCRYVLPDPAALLWMQWLRAQPRGAVSGARPAIFYVNLYLSGLSDWRHDAIGVSKLRLLRKIDYTLRYSPIAYGLYTGYLPSQLLNPETFVRLVTDRCVPSGGVIESVNQDLLTVREKRAWKCRLHQERYSTVTAQLSELKRIMSVLRPPPGKSAKAPLAISRSSLVNGFTDWLEQHATIDAPYLWFLVAWARSLFKHGGRVKRSLKPGTIVDYVSTIGAAFLGNFNGYRLSELDGVDWVELLNRTSDEVKSPSRKGFVLYFATFLRDAELVPELPVAELDIAVSHGEVDANLMSVSHAEAILGWLNEQQDLVARDAHLLFCLCFFSGLRRSEAAFLQLADLDFLAMEPSHNTYDYIDLHIRRNQKRGLKSTAANRVLPLDALWPAPHLSKLRARVQYLRARGDSPTAPVFESLDRTEQAYRLITDLMHQYTGDRTLRVHHLRHSFANWTWFRLNSDLLQVGRRQLGMFQREFFSDAALQHLYQRLGFRGYSRKGQYVLCHLLGHEEPTTTIGSYLHLKDIAGYLALGARELSPKKLLNHTLGRSSLVVRKDVGENLAERLTYENREIERLVAPVSPPVLANSSLASVKTLQHCFEVSSCCRQLQVLDWAAILMACQVSSAEQVAYHEGVSPAMVRALLDHAAIVQKHCPRQGKRLPLIPALSPWIHRLVEREKHQGEQRQAPQAIEEQQLSKVKRDSYSLQILNFLFRQLQTGLDDGSLTWQMIQDGCQILRYLVPGKGYLIRSPSSRRVIQFLTLCGALGFKARHIQLTLQLPGADVMQKTHILGQWNGLLQCAGLAGVPIEEGKQQDWPYLPKHDGLGVMEVRLLNSKLGGRGRRQRAFLSMMQLMLILSATLKPL</sequence>
<organism evidence="6 7">
    <name type="scientific">Aeromonas caviae</name>
    <name type="common">Aeromonas punctata</name>
    <dbReference type="NCBI Taxonomy" id="648"/>
    <lineage>
        <taxon>Bacteria</taxon>
        <taxon>Pseudomonadati</taxon>
        <taxon>Pseudomonadota</taxon>
        <taxon>Gammaproteobacteria</taxon>
        <taxon>Aeromonadales</taxon>
        <taxon>Aeromonadaceae</taxon>
        <taxon>Aeromonas</taxon>
    </lineage>
</organism>
<dbReference type="InterPro" id="IPR002104">
    <property type="entry name" value="Integrase_catalytic"/>
</dbReference>
<dbReference type="GO" id="GO:0003677">
    <property type="term" value="F:DNA binding"/>
    <property type="evidence" value="ECO:0007669"/>
    <property type="project" value="UniProtKB-KW"/>
</dbReference>
<dbReference type="InterPro" id="IPR011010">
    <property type="entry name" value="DNA_brk_join_enz"/>
</dbReference>
<comment type="similarity">
    <text evidence="1">Belongs to the 'phage' integrase family.</text>
</comment>
<evidence type="ECO:0000313" key="7">
    <source>
        <dbReference type="Proteomes" id="UP001277183"/>
    </source>
</evidence>
<keyword evidence="2" id="KW-0229">DNA integration</keyword>
<dbReference type="Proteomes" id="UP001277183">
    <property type="component" value="Unassembled WGS sequence"/>
</dbReference>
<accession>A0AAW9F7U0</accession>
<dbReference type="GO" id="GO:0015074">
    <property type="term" value="P:DNA integration"/>
    <property type="evidence" value="ECO:0007669"/>
    <property type="project" value="UniProtKB-KW"/>
</dbReference>
<evidence type="ECO:0000256" key="1">
    <source>
        <dbReference type="ARBA" id="ARBA00008857"/>
    </source>
</evidence>
<name>A0AAW9F7U0_AERCA</name>
<dbReference type="InterPro" id="IPR013762">
    <property type="entry name" value="Integrase-like_cat_sf"/>
</dbReference>
<evidence type="ECO:0000313" key="6">
    <source>
        <dbReference type="EMBL" id="MDX7721841.1"/>
    </source>
</evidence>
<dbReference type="GO" id="GO:0006310">
    <property type="term" value="P:DNA recombination"/>
    <property type="evidence" value="ECO:0007669"/>
    <property type="project" value="UniProtKB-KW"/>
</dbReference>
<dbReference type="InterPro" id="IPR050090">
    <property type="entry name" value="Tyrosine_recombinase_XerCD"/>
</dbReference>
<dbReference type="PROSITE" id="PS51898">
    <property type="entry name" value="TYR_RECOMBINASE"/>
    <property type="match status" value="1"/>
</dbReference>
<keyword evidence="4" id="KW-0233">DNA recombination</keyword>
<proteinExistence type="inferred from homology"/>
<evidence type="ECO:0000256" key="4">
    <source>
        <dbReference type="ARBA" id="ARBA00023172"/>
    </source>
</evidence>
<gene>
    <name evidence="6" type="ORF">SJS77_15425</name>
</gene>
<dbReference type="RefSeq" id="WP_223915683.1">
    <property type="nucleotide sequence ID" value="NZ_BPNB01000016.1"/>
</dbReference>
<comment type="caution">
    <text evidence="6">The sequence shown here is derived from an EMBL/GenBank/DDBJ whole genome shotgun (WGS) entry which is preliminary data.</text>
</comment>
<dbReference type="EMBL" id="JAWZVU010000100">
    <property type="protein sequence ID" value="MDX7721841.1"/>
    <property type="molecule type" value="Genomic_DNA"/>
</dbReference>
<protein>
    <submittedName>
        <fullName evidence="6">Site-specific integrase</fullName>
    </submittedName>
</protein>
<keyword evidence="3" id="KW-0238">DNA-binding</keyword>
<dbReference type="CDD" id="cd00397">
    <property type="entry name" value="DNA_BRE_C"/>
    <property type="match status" value="1"/>
</dbReference>
<feature type="domain" description="Tyr recombinase" evidence="5">
    <location>
        <begin position="489"/>
        <end position="698"/>
    </location>
</feature>
<dbReference type="AlphaFoldDB" id="A0AAW9F7U0"/>
<evidence type="ECO:0000259" key="5">
    <source>
        <dbReference type="PROSITE" id="PS51898"/>
    </source>
</evidence>
<dbReference type="PANTHER" id="PTHR30349">
    <property type="entry name" value="PHAGE INTEGRASE-RELATED"/>
    <property type="match status" value="1"/>
</dbReference>
<dbReference type="Gene3D" id="1.10.443.10">
    <property type="entry name" value="Intergrase catalytic core"/>
    <property type="match status" value="1"/>
</dbReference>
<dbReference type="PANTHER" id="PTHR30349:SF41">
    <property type="entry name" value="INTEGRASE_RECOMBINASE PROTEIN MJ0367-RELATED"/>
    <property type="match status" value="1"/>
</dbReference>
<evidence type="ECO:0000256" key="3">
    <source>
        <dbReference type="ARBA" id="ARBA00023125"/>
    </source>
</evidence>